<dbReference type="GO" id="GO:0004672">
    <property type="term" value="F:protein kinase activity"/>
    <property type="evidence" value="ECO:0007669"/>
    <property type="project" value="InterPro"/>
</dbReference>
<dbReference type="Gene3D" id="3.80.10.10">
    <property type="entry name" value="Ribonuclease Inhibitor"/>
    <property type="match status" value="1"/>
</dbReference>
<keyword evidence="14" id="KW-1185">Reference proteome</keyword>
<evidence type="ECO:0000256" key="3">
    <source>
        <dbReference type="ARBA" id="ARBA00022614"/>
    </source>
</evidence>
<evidence type="ECO:0000256" key="11">
    <source>
        <dbReference type="SAM" id="Phobius"/>
    </source>
</evidence>
<dbReference type="PANTHER" id="PTHR45631">
    <property type="entry name" value="OS07G0107800 PROTEIN-RELATED"/>
    <property type="match status" value="1"/>
</dbReference>
<evidence type="ECO:0000256" key="6">
    <source>
        <dbReference type="ARBA" id="ARBA00022989"/>
    </source>
</evidence>
<keyword evidence="5" id="KW-0677">Repeat</keyword>
<dbReference type="EMBL" id="CM026430">
    <property type="protein sequence ID" value="KAG0562242.1"/>
    <property type="molecule type" value="Genomic_DNA"/>
</dbReference>
<organism evidence="13 14">
    <name type="scientific">Ceratodon purpureus</name>
    <name type="common">Fire moss</name>
    <name type="synonym">Dicranum purpureum</name>
    <dbReference type="NCBI Taxonomy" id="3225"/>
    <lineage>
        <taxon>Eukaryota</taxon>
        <taxon>Viridiplantae</taxon>
        <taxon>Streptophyta</taxon>
        <taxon>Embryophyta</taxon>
        <taxon>Bryophyta</taxon>
        <taxon>Bryophytina</taxon>
        <taxon>Bryopsida</taxon>
        <taxon>Dicranidae</taxon>
        <taxon>Pseudoditrichales</taxon>
        <taxon>Ditrichaceae</taxon>
        <taxon>Ceratodon</taxon>
    </lineage>
</organism>
<dbReference type="Gene3D" id="1.10.510.10">
    <property type="entry name" value="Transferase(Phosphotransferase) domain 1"/>
    <property type="match status" value="1"/>
</dbReference>
<dbReference type="InterPro" id="IPR011009">
    <property type="entry name" value="Kinase-like_dom_sf"/>
</dbReference>
<evidence type="ECO:0000256" key="7">
    <source>
        <dbReference type="ARBA" id="ARBA00023136"/>
    </source>
</evidence>
<feature type="transmembrane region" description="Helical" evidence="11">
    <location>
        <begin position="562"/>
        <end position="586"/>
    </location>
</feature>
<dbReference type="InterPro" id="IPR024788">
    <property type="entry name" value="Malectin-like_Carb-bd_dom"/>
</dbReference>
<dbReference type="InterPro" id="IPR001611">
    <property type="entry name" value="Leu-rich_rpt"/>
</dbReference>
<dbReference type="GO" id="GO:0016020">
    <property type="term" value="C:membrane"/>
    <property type="evidence" value="ECO:0007669"/>
    <property type="project" value="UniProtKB-SubCell"/>
</dbReference>
<dbReference type="InterPro" id="IPR000719">
    <property type="entry name" value="Prot_kinase_dom"/>
</dbReference>
<dbReference type="Proteomes" id="UP000822688">
    <property type="component" value="Chromosome 9"/>
</dbReference>
<feature type="compositionally biased region" description="Polar residues" evidence="10">
    <location>
        <begin position="928"/>
        <end position="977"/>
    </location>
</feature>
<dbReference type="SMART" id="SM00220">
    <property type="entry name" value="S_TKc"/>
    <property type="match status" value="1"/>
</dbReference>
<dbReference type="InterPro" id="IPR008271">
    <property type="entry name" value="Ser/Thr_kinase_AS"/>
</dbReference>
<dbReference type="Pfam" id="PF00560">
    <property type="entry name" value="LRR_1"/>
    <property type="match status" value="2"/>
</dbReference>
<keyword evidence="6 11" id="KW-1133">Transmembrane helix</keyword>
<evidence type="ECO:0000313" key="14">
    <source>
        <dbReference type="Proteomes" id="UP000822688"/>
    </source>
</evidence>
<sequence>MSRISKEASYISYRLCNFEKLLLVLKGMSQQLKMAWPGSLYPLLVVVALLALNPTPTYGQSPSQANFISIDCGASKPYTDPVTGINWVTDANYTSVGTNVDSVPLAVAYSNNSEYSTLRYFNEPRKKYCYTLPVTSNTTYLLATTFYYGNYDKLNKRPIFQMAIDATEMLQIDLTDPSYATSPMRREYLGRTAVGASTLSVCFYQDPAALQTPFVSSIELRLLDYRTYEATWLTAGNFLFAFSRQDFGGDRVLRYPDDAFDRVWNPWSVPGLVKVSASSPVIDSLELYIMPPPRVMQTALTPATLGPLVLPYKYGSATLPLDCAIFLYFTDVSLTSTATSRIFSVTVPGPFVNEPYTVNIYNYTGGANKAAVFYWNNMTMSDTSVITMTPTPTSIDPPLVSAAELFAKFPALVQTTEIADAAVIESIKVALKLTGWGGDPCLPVPLDWIGCSTAKPPRVISVKLANYSLTGQIPADFGKLTALTSLHLENNELSGSIPDSLVTLPALTELILYNNNLTGVVPSGLASKPGLVFDIRGNPVCNCTRVDPVAPASSPKKSNVGIIAGVVGGVLGVLLVVALVVIFCVCRKRSKAKRDKLTELPTTQFSHGSTGTNGAGGSVDKNSQGAKPYSLAEITAATENFKKKIGEGGFGPVYYGKFPNGREVAVKVSDANSRQGVNEFNNEVQLLSRVHHKNLVSLVGYCQDGKTQMLVYEFLHRGTVREHLYGSPLALQEPLDWKTRLDVALNAAQGLEYLHSGCTPSIIHRDIKSSNILLTNKNVAKVADFGLSRLGPEEGGASHVSTMVKGTAGYLDPEYWSTNNLTEKSDVFSFGVVLLELLCGRQPIDNTLEDRSQWNINDKVRRSLQAGDMDSILDPAIKNANPNMDSVWKVAEIAIQSVEPKGVHRPYMRDVVKELREAIQLELGHSGAYTSDYSNNSGTQFQRRRPSTPQTGAPDHSNASLDSVNFSETYQQGPHVR</sequence>
<dbReference type="InterPro" id="IPR032675">
    <property type="entry name" value="LRR_dom_sf"/>
</dbReference>
<dbReference type="Gene3D" id="2.60.120.430">
    <property type="entry name" value="Galactose-binding lectin"/>
    <property type="match status" value="1"/>
</dbReference>
<dbReference type="FunFam" id="3.80.10.10:FF:000129">
    <property type="entry name" value="Leucine-rich repeat receptor-like kinase"/>
    <property type="match status" value="1"/>
</dbReference>
<evidence type="ECO:0000313" key="13">
    <source>
        <dbReference type="EMBL" id="KAG0562242.1"/>
    </source>
</evidence>
<proteinExistence type="predicted"/>
<dbReference type="InterPro" id="IPR001245">
    <property type="entry name" value="Ser-Thr/Tyr_kinase_cat_dom"/>
</dbReference>
<dbReference type="GO" id="GO:0005524">
    <property type="term" value="F:ATP binding"/>
    <property type="evidence" value="ECO:0007669"/>
    <property type="project" value="InterPro"/>
</dbReference>
<comment type="catalytic activity">
    <reaction evidence="8">
        <text>L-threonyl-[protein] + ATP = O-phospho-L-threonyl-[protein] + ADP + H(+)</text>
        <dbReference type="Rhea" id="RHEA:46608"/>
        <dbReference type="Rhea" id="RHEA-COMP:11060"/>
        <dbReference type="Rhea" id="RHEA-COMP:11605"/>
        <dbReference type="ChEBI" id="CHEBI:15378"/>
        <dbReference type="ChEBI" id="CHEBI:30013"/>
        <dbReference type="ChEBI" id="CHEBI:30616"/>
        <dbReference type="ChEBI" id="CHEBI:61977"/>
        <dbReference type="ChEBI" id="CHEBI:456216"/>
        <dbReference type="EC" id="2.7.11.1"/>
    </reaction>
</comment>
<evidence type="ECO:0000256" key="4">
    <source>
        <dbReference type="ARBA" id="ARBA00022692"/>
    </source>
</evidence>
<dbReference type="CDD" id="cd14066">
    <property type="entry name" value="STKc_IRAK"/>
    <property type="match status" value="1"/>
</dbReference>
<evidence type="ECO:0000259" key="12">
    <source>
        <dbReference type="PROSITE" id="PS50011"/>
    </source>
</evidence>
<dbReference type="SUPFAM" id="SSF52058">
    <property type="entry name" value="L domain-like"/>
    <property type="match status" value="1"/>
</dbReference>
<comment type="subcellular location">
    <subcellularLocation>
        <location evidence="1">Membrane</location>
        <topology evidence="1">Single-pass membrane protein</topology>
    </subcellularLocation>
</comment>
<feature type="region of interest" description="Disordered" evidence="10">
    <location>
        <begin position="602"/>
        <end position="624"/>
    </location>
</feature>
<protein>
    <recommendedName>
        <fullName evidence="2">non-specific serine/threonine protein kinase</fullName>
        <ecNumber evidence="2">2.7.11.1</ecNumber>
    </recommendedName>
</protein>
<comment type="catalytic activity">
    <reaction evidence="9">
        <text>L-seryl-[protein] + ATP = O-phospho-L-seryl-[protein] + ADP + H(+)</text>
        <dbReference type="Rhea" id="RHEA:17989"/>
        <dbReference type="Rhea" id="RHEA-COMP:9863"/>
        <dbReference type="Rhea" id="RHEA-COMP:11604"/>
        <dbReference type="ChEBI" id="CHEBI:15378"/>
        <dbReference type="ChEBI" id="CHEBI:29999"/>
        <dbReference type="ChEBI" id="CHEBI:30616"/>
        <dbReference type="ChEBI" id="CHEBI:83421"/>
        <dbReference type="ChEBI" id="CHEBI:456216"/>
        <dbReference type="EC" id="2.7.11.1"/>
    </reaction>
</comment>
<dbReference type="FunFam" id="1.10.510.10:FF:001703">
    <property type="entry name" value="Predicted protein"/>
    <property type="match status" value="1"/>
</dbReference>
<dbReference type="Pfam" id="PF07714">
    <property type="entry name" value="PK_Tyr_Ser-Thr"/>
    <property type="match status" value="1"/>
</dbReference>
<reference evidence="13" key="1">
    <citation type="submission" date="2020-06" db="EMBL/GenBank/DDBJ databases">
        <title>WGS assembly of Ceratodon purpureus strain R40.</title>
        <authorList>
            <person name="Carey S.B."/>
            <person name="Jenkins J."/>
            <person name="Shu S."/>
            <person name="Lovell J.T."/>
            <person name="Sreedasyam A."/>
            <person name="Maumus F."/>
            <person name="Tiley G.P."/>
            <person name="Fernandez-Pozo N."/>
            <person name="Barry K."/>
            <person name="Chen C."/>
            <person name="Wang M."/>
            <person name="Lipzen A."/>
            <person name="Daum C."/>
            <person name="Saski C.A."/>
            <person name="Payton A.C."/>
            <person name="Mcbreen J.C."/>
            <person name="Conrad R.E."/>
            <person name="Kollar L.M."/>
            <person name="Olsson S."/>
            <person name="Huttunen S."/>
            <person name="Landis J.B."/>
            <person name="Wickett N.J."/>
            <person name="Johnson M.G."/>
            <person name="Rensing S.A."/>
            <person name="Grimwood J."/>
            <person name="Schmutz J."/>
            <person name="Mcdaniel S.F."/>
        </authorList>
    </citation>
    <scope>NUCLEOTIDE SEQUENCE</scope>
    <source>
        <strain evidence="13">R40</strain>
    </source>
</reference>
<evidence type="ECO:0000256" key="9">
    <source>
        <dbReference type="ARBA" id="ARBA00048679"/>
    </source>
</evidence>
<dbReference type="AlphaFoldDB" id="A0A8T0GZA4"/>
<keyword evidence="3" id="KW-0433">Leucine-rich repeat</keyword>
<evidence type="ECO:0000256" key="5">
    <source>
        <dbReference type="ARBA" id="ARBA00022737"/>
    </source>
</evidence>
<comment type="caution">
    <text evidence="13">The sequence shown here is derived from an EMBL/GenBank/DDBJ whole genome shotgun (WGS) entry which is preliminary data.</text>
</comment>
<dbReference type="PROSITE" id="PS50011">
    <property type="entry name" value="PROTEIN_KINASE_DOM"/>
    <property type="match status" value="1"/>
</dbReference>
<feature type="region of interest" description="Disordered" evidence="10">
    <location>
        <begin position="927"/>
        <end position="977"/>
    </location>
</feature>
<keyword evidence="7 11" id="KW-0472">Membrane</keyword>
<dbReference type="PANTHER" id="PTHR45631:SF68">
    <property type="entry name" value="REPEAT FAMILY PROTEIN, PUTATIVE, EXPRESSED-RELATED"/>
    <property type="match status" value="1"/>
</dbReference>
<dbReference type="Gene3D" id="3.30.200.20">
    <property type="entry name" value="Phosphorylase Kinase, domain 1"/>
    <property type="match status" value="1"/>
</dbReference>
<evidence type="ECO:0000256" key="1">
    <source>
        <dbReference type="ARBA" id="ARBA00004167"/>
    </source>
</evidence>
<keyword evidence="4 11" id="KW-0812">Transmembrane</keyword>
<accession>A0A8T0GZA4</accession>
<name>A0A8T0GZA4_CERPU</name>
<evidence type="ECO:0000256" key="8">
    <source>
        <dbReference type="ARBA" id="ARBA00047899"/>
    </source>
</evidence>
<evidence type="ECO:0000256" key="2">
    <source>
        <dbReference type="ARBA" id="ARBA00012513"/>
    </source>
</evidence>
<dbReference type="PROSITE" id="PS00108">
    <property type="entry name" value="PROTEIN_KINASE_ST"/>
    <property type="match status" value="1"/>
</dbReference>
<dbReference type="SUPFAM" id="SSF56112">
    <property type="entry name" value="Protein kinase-like (PK-like)"/>
    <property type="match status" value="1"/>
</dbReference>
<feature type="domain" description="Protein kinase" evidence="12">
    <location>
        <begin position="639"/>
        <end position="919"/>
    </location>
</feature>
<dbReference type="EC" id="2.7.11.1" evidence="2"/>
<gene>
    <name evidence="13" type="ORF">KC19_9G129500</name>
</gene>
<dbReference type="Pfam" id="PF12819">
    <property type="entry name" value="Malectin_like"/>
    <property type="match status" value="1"/>
</dbReference>
<evidence type="ECO:0000256" key="10">
    <source>
        <dbReference type="SAM" id="MobiDB-lite"/>
    </source>
</evidence>
<dbReference type="FunFam" id="3.30.200.20:FF:000394">
    <property type="entry name" value="Leucine-rich repeat receptor-like protein kinase"/>
    <property type="match status" value="1"/>
</dbReference>